<feature type="region of interest" description="Disordered" evidence="1">
    <location>
        <begin position="1"/>
        <end position="32"/>
    </location>
</feature>
<evidence type="ECO:0000256" key="1">
    <source>
        <dbReference type="SAM" id="MobiDB-lite"/>
    </source>
</evidence>
<name>A0A2N9AY36_METEX</name>
<evidence type="ECO:0000313" key="3">
    <source>
        <dbReference type="Proteomes" id="UP000233769"/>
    </source>
</evidence>
<gene>
    <name evidence="2" type="ORF">TK0001_5659</name>
</gene>
<evidence type="ECO:0000313" key="2">
    <source>
        <dbReference type="EMBL" id="SOR32225.1"/>
    </source>
</evidence>
<feature type="compositionally biased region" description="Polar residues" evidence="1">
    <location>
        <begin position="17"/>
        <end position="30"/>
    </location>
</feature>
<proteinExistence type="predicted"/>
<dbReference type="EMBL" id="LT962688">
    <property type="protein sequence ID" value="SOR32225.1"/>
    <property type="molecule type" value="Genomic_DNA"/>
</dbReference>
<accession>A0A2N9AY36</accession>
<dbReference type="AlphaFoldDB" id="A0A2N9AY36"/>
<protein>
    <submittedName>
        <fullName evidence="2">Uncharacterized protein</fullName>
    </submittedName>
</protein>
<sequence>MMEEAANRSVPQKRSRTAVQKHSTALNNSIGHGGARVTLVSDAMTVHIFEHRRCTSLSTSGRA</sequence>
<reference evidence="3" key="1">
    <citation type="submission" date="2017-10" db="EMBL/GenBank/DDBJ databases">
        <authorList>
            <person name="Regsiter A."/>
            <person name="William W."/>
        </authorList>
    </citation>
    <scope>NUCLEOTIDE SEQUENCE [LARGE SCALE GENOMIC DNA]</scope>
</reference>
<dbReference type="Proteomes" id="UP000233769">
    <property type="component" value="Chromosome tk0001"/>
</dbReference>
<organism evidence="2 3">
    <name type="scientific">Methylorubrum extorquens</name>
    <name type="common">Methylobacterium dichloromethanicum</name>
    <name type="synonym">Methylobacterium extorquens</name>
    <dbReference type="NCBI Taxonomy" id="408"/>
    <lineage>
        <taxon>Bacteria</taxon>
        <taxon>Pseudomonadati</taxon>
        <taxon>Pseudomonadota</taxon>
        <taxon>Alphaproteobacteria</taxon>
        <taxon>Hyphomicrobiales</taxon>
        <taxon>Methylobacteriaceae</taxon>
        <taxon>Methylorubrum</taxon>
    </lineage>
</organism>